<dbReference type="InterPro" id="IPR019291">
    <property type="entry name" value="Host_attachment_protein"/>
</dbReference>
<sequence length="159" mass="17881">MNFNNSVLVLADLGQLKAYRVAHVQGIDRHEGAQVGHTQNRGTEKNAVVLDLITDIDYIDGHKKASERVSDQAGRFRASNGEAHNLKSEQEKQMLKVISEDIRSIIEAESPSSWYLAFPKQTHKELQEMLNIGIKHNLQKVVPSDLTKTAKDKLLAHFQ</sequence>
<keyword evidence="2" id="KW-1185">Reference proteome</keyword>
<proteinExistence type="predicted"/>
<comment type="caution">
    <text evidence="1">The sequence shown here is derived from an EMBL/GenBank/DDBJ whole genome shotgun (WGS) entry which is preliminary data.</text>
</comment>
<gene>
    <name evidence="1" type="ORF">HC757_08670</name>
</gene>
<dbReference type="EMBL" id="JAAXYH010000004">
    <property type="protein sequence ID" value="NMH65243.1"/>
    <property type="molecule type" value="Genomic_DNA"/>
</dbReference>
<organism evidence="1 2">
    <name type="scientific">Shewanella salipaludis</name>
    <dbReference type="NCBI Taxonomy" id="2723052"/>
    <lineage>
        <taxon>Bacteria</taxon>
        <taxon>Pseudomonadati</taxon>
        <taxon>Pseudomonadota</taxon>
        <taxon>Gammaproteobacteria</taxon>
        <taxon>Alteromonadales</taxon>
        <taxon>Shewanellaceae</taxon>
        <taxon>Shewanella</taxon>
    </lineage>
</organism>
<reference evidence="1" key="1">
    <citation type="submission" date="2020-04" db="EMBL/GenBank/DDBJ databases">
        <title>Description of Shewanella salipaludis sp. nov., isolated from a salt marsh.</title>
        <authorList>
            <person name="Park S."/>
            <person name="Yoon J.-H."/>
        </authorList>
    </citation>
    <scope>NUCLEOTIDE SEQUENCE</scope>
    <source>
        <strain evidence="1">SHSM-M6</strain>
    </source>
</reference>
<accession>A0A972JIN6</accession>
<name>A0A972JIN6_9GAMM</name>
<dbReference type="Proteomes" id="UP000737113">
    <property type="component" value="Unassembled WGS sequence"/>
</dbReference>
<dbReference type="RefSeq" id="WP_169563920.1">
    <property type="nucleotide sequence ID" value="NZ_JAAXYH010000004.1"/>
</dbReference>
<evidence type="ECO:0000313" key="2">
    <source>
        <dbReference type="Proteomes" id="UP000737113"/>
    </source>
</evidence>
<dbReference type="AlphaFoldDB" id="A0A972JIN6"/>
<dbReference type="Pfam" id="PF10116">
    <property type="entry name" value="Host_attach"/>
    <property type="match status" value="1"/>
</dbReference>
<protein>
    <submittedName>
        <fullName evidence="1">Host attachment protein</fullName>
    </submittedName>
</protein>
<evidence type="ECO:0000313" key="1">
    <source>
        <dbReference type="EMBL" id="NMH65243.1"/>
    </source>
</evidence>